<evidence type="ECO:0000313" key="5">
    <source>
        <dbReference type="EMBL" id="KKR99727.1"/>
    </source>
</evidence>
<dbReference type="EMBL" id="LCAW01000003">
    <property type="protein sequence ID" value="KKR99727.1"/>
    <property type="molecule type" value="Genomic_DNA"/>
</dbReference>
<evidence type="ECO:0000259" key="3">
    <source>
        <dbReference type="Pfam" id="PF00534"/>
    </source>
</evidence>
<proteinExistence type="predicted"/>
<dbReference type="GO" id="GO:0016757">
    <property type="term" value="F:glycosyltransferase activity"/>
    <property type="evidence" value="ECO:0007669"/>
    <property type="project" value="InterPro"/>
</dbReference>
<evidence type="ECO:0000259" key="4">
    <source>
        <dbReference type="Pfam" id="PF13439"/>
    </source>
</evidence>
<dbReference type="PANTHER" id="PTHR46401:SF2">
    <property type="entry name" value="GLYCOSYLTRANSFERASE WBBK-RELATED"/>
    <property type="match status" value="1"/>
</dbReference>
<feature type="chain" id="PRO_5002535527" evidence="2">
    <location>
        <begin position="23"/>
        <end position="371"/>
    </location>
</feature>
<protein>
    <submittedName>
        <fullName evidence="5">Glycosyl transferase, group 1</fullName>
    </submittedName>
</protein>
<feature type="domain" description="Glycosyl transferase family 1" evidence="3">
    <location>
        <begin position="196"/>
        <end position="339"/>
    </location>
</feature>
<dbReference type="PANTHER" id="PTHR46401">
    <property type="entry name" value="GLYCOSYLTRANSFERASE WBBK-RELATED"/>
    <property type="match status" value="1"/>
</dbReference>
<dbReference type="Gene3D" id="3.40.50.2000">
    <property type="entry name" value="Glycogen Phosphorylase B"/>
    <property type="match status" value="2"/>
</dbReference>
<dbReference type="Pfam" id="PF00534">
    <property type="entry name" value="Glycos_transf_1"/>
    <property type="match status" value="1"/>
</dbReference>
<feature type="domain" description="Glycosyltransferase subfamily 4-like N-terminal" evidence="4">
    <location>
        <begin position="27"/>
        <end position="178"/>
    </location>
</feature>
<dbReference type="InterPro" id="IPR001296">
    <property type="entry name" value="Glyco_trans_1"/>
</dbReference>
<reference evidence="5 6" key="1">
    <citation type="journal article" date="2015" name="Nature">
        <title>rRNA introns, odd ribosomes, and small enigmatic genomes across a large radiation of phyla.</title>
        <authorList>
            <person name="Brown C.T."/>
            <person name="Hug L.A."/>
            <person name="Thomas B.C."/>
            <person name="Sharon I."/>
            <person name="Castelle C.J."/>
            <person name="Singh A."/>
            <person name="Wilkins M.J."/>
            <person name="Williams K.H."/>
            <person name="Banfield J.F."/>
        </authorList>
    </citation>
    <scope>NUCLEOTIDE SEQUENCE [LARGE SCALE GENOMIC DNA]</scope>
</reference>
<dbReference type="Pfam" id="PF13439">
    <property type="entry name" value="Glyco_transf_4"/>
    <property type="match status" value="1"/>
</dbReference>
<dbReference type="InterPro" id="IPR028098">
    <property type="entry name" value="Glyco_trans_4-like_N"/>
</dbReference>
<dbReference type="Proteomes" id="UP000033930">
    <property type="component" value="Unassembled WGS sequence"/>
</dbReference>
<accession>A0A0G0YHA1</accession>
<dbReference type="AlphaFoldDB" id="A0A0G0YHA1"/>
<name>A0A0G0YHA1_9BACT</name>
<dbReference type="SUPFAM" id="SSF53756">
    <property type="entry name" value="UDP-Glycosyltransferase/glycogen phosphorylase"/>
    <property type="match status" value="1"/>
</dbReference>
<sequence length="371" mass="42013">MLTNAVCLLVSMILGIEVNALARTQYTGVENYVFELISEMKKLPLRDSERVFLYSSEVIAGLGDLPTGWEWKILKLPLIKKGWTHLRLSFELLVNPPDIFFSPAHEIPLGALRTTIVNTIHDIAFVHVPEVYTFFVRLRQRLAIWWAVRVADKILCVSETTCDDLVSVYKVPVNRIRITRLGMRRIGIESNVRLPHYLLTIGRVETKKNIEFLIDVFDAYCALHPKSDLMLKIAGKPGDGADRIMERIKGSEFKDRIEVLGYVEDMNDLLSGAWAYTFPSSYEGFGLPALEAMDAGVPVIASDIPALREVCADSAIFASPTDADAWIDALEAMTDDQRALLIRKGYERIKFFSWEKTAQKTWKAIRDVCKI</sequence>
<organism evidence="5 6">
    <name type="scientific">Candidatus Uhrbacteria bacterium GW2011_GWC1_41_20</name>
    <dbReference type="NCBI Taxonomy" id="1618983"/>
    <lineage>
        <taxon>Bacteria</taxon>
        <taxon>Candidatus Uhriibacteriota</taxon>
    </lineage>
</organism>
<dbReference type="CDD" id="cd03809">
    <property type="entry name" value="GT4_MtfB-like"/>
    <property type="match status" value="1"/>
</dbReference>
<keyword evidence="1 5" id="KW-0808">Transferase</keyword>
<evidence type="ECO:0000256" key="2">
    <source>
        <dbReference type="SAM" id="SignalP"/>
    </source>
</evidence>
<dbReference type="GO" id="GO:0009103">
    <property type="term" value="P:lipopolysaccharide biosynthetic process"/>
    <property type="evidence" value="ECO:0007669"/>
    <property type="project" value="TreeGrafter"/>
</dbReference>
<dbReference type="PATRIC" id="fig|1618983.3.peg.162"/>
<comment type="caution">
    <text evidence="5">The sequence shown here is derived from an EMBL/GenBank/DDBJ whole genome shotgun (WGS) entry which is preliminary data.</text>
</comment>
<gene>
    <name evidence="5" type="ORF">UU50_C0003G0032</name>
</gene>
<evidence type="ECO:0000313" key="6">
    <source>
        <dbReference type="Proteomes" id="UP000033930"/>
    </source>
</evidence>
<evidence type="ECO:0000256" key="1">
    <source>
        <dbReference type="ARBA" id="ARBA00022679"/>
    </source>
</evidence>
<keyword evidence="2" id="KW-0732">Signal</keyword>
<feature type="signal peptide" evidence="2">
    <location>
        <begin position="1"/>
        <end position="22"/>
    </location>
</feature>